<dbReference type="Gene3D" id="3.40.50.720">
    <property type="entry name" value="NAD(P)-binding Rossmann-like Domain"/>
    <property type="match status" value="2"/>
</dbReference>
<dbReference type="FunFam" id="3.40.50.720:FF:000213">
    <property type="entry name" value="Putative 2-hydroxyacid dehydrogenase"/>
    <property type="match status" value="1"/>
</dbReference>
<evidence type="ECO:0000256" key="1">
    <source>
        <dbReference type="ARBA" id="ARBA00022857"/>
    </source>
</evidence>
<reference evidence="8 9" key="1">
    <citation type="journal article" date="2023" name="Int. J. Mol. Sci.">
        <title>De Novo Assembly and Annotation of 11 Diverse Shrub Willow (Salix) Genomes Reveals Novel Gene Organization in Sex-Linked Regions.</title>
        <authorList>
            <person name="Hyden B."/>
            <person name="Feng K."/>
            <person name="Yates T.B."/>
            <person name="Jawdy S."/>
            <person name="Cereghino C."/>
            <person name="Smart L.B."/>
            <person name="Muchero W."/>
        </authorList>
    </citation>
    <scope>NUCLEOTIDE SEQUENCE [LARGE SCALE GENOMIC DNA]</scope>
    <source>
        <tissue evidence="8">Shoot tip</tissue>
    </source>
</reference>
<dbReference type="GO" id="GO:0005829">
    <property type="term" value="C:cytosol"/>
    <property type="evidence" value="ECO:0007669"/>
    <property type="project" value="TreeGrafter"/>
</dbReference>
<proteinExistence type="inferred from homology"/>
<protein>
    <recommendedName>
        <fullName evidence="4">glyoxylate reductase (NADP(+))</fullName>
        <ecNumber evidence="4">1.1.1.79</ecNumber>
    </recommendedName>
</protein>
<dbReference type="AlphaFoldDB" id="A0AAD6NTQ5"/>
<keyword evidence="2 5" id="KW-0560">Oxidoreductase</keyword>
<dbReference type="InterPro" id="IPR050223">
    <property type="entry name" value="D-isomer_2-hydroxyacid_DH"/>
</dbReference>
<evidence type="ECO:0000259" key="6">
    <source>
        <dbReference type="Pfam" id="PF00389"/>
    </source>
</evidence>
<feature type="domain" description="D-isomer specific 2-hydroxyacid dehydrogenase catalytic" evidence="6">
    <location>
        <begin position="35"/>
        <end position="331"/>
    </location>
</feature>
<dbReference type="PANTHER" id="PTHR10996:SF237">
    <property type="entry name" value="GLYOXYLATE_HYDROXYPYRUVATE REDUCTASE HPR3-LIKE"/>
    <property type="match status" value="1"/>
</dbReference>
<evidence type="ECO:0000259" key="7">
    <source>
        <dbReference type="Pfam" id="PF02826"/>
    </source>
</evidence>
<evidence type="ECO:0000313" key="9">
    <source>
        <dbReference type="Proteomes" id="UP001162972"/>
    </source>
</evidence>
<comment type="caution">
    <text evidence="8">The sequence shown here is derived from an EMBL/GenBank/DDBJ whole genome shotgun (WGS) entry which is preliminary data.</text>
</comment>
<dbReference type="GO" id="GO:0030267">
    <property type="term" value="F:glyoxylate reductase (NADPH) activity"/>
    <property type="evidence" value="ECO:0007669"/>
    <property type="project" value="UniProtKB-EC"/>
</dbReference>
<dbReference type="PANTHER" id="PTHR10996">
    <property type="entry name" value="2-HYDROXYACID DEHYDROGENASE-RELATED"/>
    <property type="match status" value="1"/>
</dbReference>
<gene>
    <name evidence="8" type="ORF">OIU84_012743</name>
</gene>
<evidence type="ECO:0000313" key="8">
    <source>
        <dbReference type="EMBL" id="KAJ6404639.1"/>
    </source>
</evidence>
<accession>A0AAD6NTQ5</accession>
<dbReference type="SUPFAM" id="SSF52283">
    <property type="entry name" value="Formate/glycerate dehydrogenase catalytic domain-like"/>
    <property type="match status" value="1"/>
</dbReference>
<keyword evidence="1" id="KW-0521">NADP</keyword>
<dbReference type="PROSITE" id="PS00065">
    <property type="entry name" value="D_2_HYDROXYACID_DH_1"/>
    <property type="match status" value="1"/>
</dbReference>
<dbReference type="EC" id="1.1.1.79" evidence="4"/>
<dbReference type="EMBL" id="JAPFFJ010000017">
    <property type="protein sequence ID" value="KAJ6404639.1"/>
    <property type="molecule type" value="Genomic_DNA"/>
</dbReference>
<dbReference type="GO" id="GO:0009853">
    <property type="term" value="P:photorespiration"/>
    <property type="evidence" value="ECO:0007669"/>
    <property type="project" value="UniProtKB-ARBA"/>
</dbReference>
<comment type="similarity">
    <text evidence="5">Belongs to the D-isomer specific 2-hydroxyacid dehydrogenase family.</text>
</comment>
<dbReference type="Proteomes" id="UP001162972">
    <property type="component" value="Chromosome 2"/>
</dbReference>
<evidence type="ECO:0000256" key="3">
    <source>
        <dbReference type="ARBA" id="ARBA00023027"/>
    </source>
</evidence>
<keyword evidence="3" id="KW-0520">NAD</keyword>
<evidence type="ECO:0000256" key="5">
    <source>
        <dbReference type="RuleBase" id="RU003719"/>
    </source>
</evidence>
<dbReference type="InterPro" id="IPR029752">
    <property type="entry name" value="D-isomer_DH_CS1"/>
</dbReference>
<evidence type="ECO:0000256" key="2">
    <source>
        <dbReference type="ARBA" id="ARBA00023002"/>
    </source>
</evidence>
<dbReference type="Pfam" id="PF02826">
    <property type="entry name" value="2-Hacid_dh_C"/>
    <property type="match status" value="1"/>
</dbReference>
<sequence length="335" mass="36557">MDCNGYRQENHDQNLFPKPKVLVLEPPPVFIYHEDILSQKFHFLKAWDSPLPLDQFLTTHAHSVQAILSHGSCPVTTNTIRLLPSLGLIVTTSAGLDQIDLQECRRRGVSVAYAGSLFSADVADIAVGLLIDALRKISAGNRYVTQGLWANSGDFSLGSKLGGRKVGIVGLGSIGLEVGKRLEPFGCNILYCSRNKKSSVSYPYYSNVCELAANCEVLIICCELNDQTRHVINKEVLLALGKKGLIINVGRGAIIDEQEMVRCLMQGEIAGAGLDVFENEPHVPSELISLDNVVLSPHRAVHTEETLMALVDLVIGNLEAFFSNKPLLSPVLLDE</sequence>
<dbReference type="GO" id="GO:0016618">
    <property type="term" value="F:hydroxypyruvate reductase [NAD(P)H] activity"/>
    <property type="evidence" value="ECO:0007669"/>
    <property type="project" value="TreeGrafter"/>
</dbReference>
<keyword evidence="9" id="KW-1185">Reference proteome</keyword>
<dbReference type="SUPFAM" id="SSF51735">
    <property type="entry name" value="NAD(P)-binding Rossmann-fold domains"/>
    <property type="match status" value="1"/>
</dbReference>
<feature type="domain" description="D-isomer specific 2-hydroxyacid dehydrogenase NAD-binding" evidence="7">
    <location>
        <begin position="127"/>
        <end position="300"/>
    </location>
</feature>
<evidence type="ECO:0000256" key="4">
    <source>
        <dbReference type="ARBA" id="ARBA00066661"/>
    </source>
</evidence>
<dbReference type="InterPro" id="IPR006140">
    <property type="entry name" value="D-isomer_DH_NAD-bd"/>
</dbReference>
<dbReference type="GO" id="GO:0051287">
    <property type="term" value="F:NAD binding"/>
    <property type="evidence" value="ECO:0007669"/>
    <property type="project" value="InterPro"/>
</dbReference>
<name>A0AAD6NTQ5_9ROSI</name>
<dbReference type="CDD" id="cd12156">
    <property type="entry name" value="HPPR"/>
    <property type="match status" value="1"/>
</dbReference>
<organism evidence="8 9">
    <name type="scientific">Salix udensis</name>
    <dbReference type="NCBI Taxonomy" id="889485"/>
    <lineage>
        <taxon>Eukaryota</taxon>
        <taxon>Viridiplantae</taxon>
        <taxon>Streptophyta</taxon>
        <taxon>Embryophyta</taxon>
        <taxon>Tracheophyta</taxon>
        <taxon>Spermatophyta</taxon>
        <taxon>Magnoliopsida</taxon>
        <taxon>eudicotyledons</taxon>
        <taxon>Gunneridae</taxon>
        <taxon>Pentapetalae</taxon>
        <taxon>rosids</taxon>
        <taxon>fabids</taxon>
        <taxon>Malpighiales</taxon>
        <taxon>Salicaceae</taxon>
        <taxon>Saliceae</taxon>
        <taxon>Salix</taxon>
    </lineage>
</organism>
<dbReference type="Pfam" id="PF00389">
    <property type="entry name" value="2-Hacid_dh"/>
    <property type="match status" value="1"/>
</dbReference>
<dbReference type="InterPro" id="IPR036291">
    <property type="entry name" value="NAD(P)-bd_dom_sf"/>
</dbReference>
<dbReference type="InterPro" id="IPR006139">
    <property type="entry name" value="D-isomer_2_OHA_DH_cat_dom"/>
</dbReference>